<dbReference type="PANTHER" id="PTHR31760:SF0">
    <property type="entry name" value="S-ADENOSYL-L-METHIONINE-DEPENDENT METHYLTRANSFERASES SUPERFAMILY PROTEIN"/>
    <property type="match status" value="1"/>
</dbReference>
<comment type="caution">
    <text evidence="6">Lacks conserved residue(s) required for the propagation of feature annotation.</text>
</comment>
<dbReference type="SUPFAM" id="SSF53335">
    <property type="entry name" value="S-adenosyl-L-methionine-dependent methyltransferases"/>
    <property type="match status" value="1"/>
</dbReference>
<gene>
    <name evidence="7" type="primary">gidB</name>
    <name evidence="6" type="synonym">rsmG</name>
    <name evidence="7" type="ORF">SERIO_v1c02240</name>
</gene>
<dbReference type="RefSeq" id="WP_236682163.1">
    <property type="nucleotide sequence ID" value="NZ_CP011856.1"/>
</dbReference>
<feature type="binding site" evidence="6">
    <location>
        <position position="75"/>
    </location>
    <ligand>
        <name>S-adenosyl-L-methionine</name>
        <dbReference type="ChEBI" id="CHEBI:59789"/>
    </ligand>
</feature>
<dbReference type="GO" id="GO:0070043">
    <property type="term" value="F:rRNA (guanine-N7-)-methyltransferase activity"/>
    <property type="evidence" value="ECO:0007669"/>
    <property type="project" value="UniProtKB-UniRule"/>
</dbReference>
<feature type="binding site" evidence="6">
    <location>
        <begin position="126"/>
        <end position="127"/>
    </location>
    <ligand>
        <name>S-adenosyl-L-methionine</name>
        <dbReference type="ChEBI" id="CHEBI:59789"/>
    </ligand>
</feature>
<keyword evidence="4 6" id="KW-0808">Transferase</keyword>
<dbReference type="PATRIC" id="fig|743698.3.peg.226"/>
<dbReference type="HAMAP" id="MF_00074">
    <property type="entry name" value="16SrRNA_methyltr_G"/>
    <property type="match status" value="1"/>
</dbReference>
<dbReference type="GO" id="GO:0005829">
    <property type="term" value="C:cytosol"/>
    <property type="evidence" value="ECO:0007669"/>
    <property type="project" value="TreeGrafter"/>
</dbReference>
<evidence type="ECO:0000256" key="4">
    <source>
        <dbReference type="ARBA" id="ARBA00022679"/>
    </source>
</evidence>
<dbReference type="FunFam" id="3.40.50.150:FF:000041">
    <property type="entry name" value="Ribosomal RNA small subunit methyltransferase G"/>
    <property type="match status" value="1"/>
</dbReference>
<accession>A0A0H3XLW5</accession>
<comment type="similarity">
    <text evidence="6">Belongs to the methyltransferase superfamily. RNA methyltransferase RsmG family.</text>
</comment>
<reference evidence="8" key="2">
    <citation type="submission" date="2015-06" db="EMBL/GenBank/DDBJ databases">
        <title>Complete genome sequence of Spiroplasma eriocheiris TDA-040725-5 (DSM 21848).</title>
        <authorList>
            <person name="Lo W.-S."/>
            <person name="Kuo C.-H."/>
        </authorList>
    </citation>
    <scope>NUCLEOTIDE SEQUENCE [LARGE SCALE GENOMIC DNA]</scope>
    <source>
        <strain evidence="8">TDA-040725-5</strain>
    </source>
</reference>
<comment type="subcellular location">
    <subcellularLocation>
        <location evidence="6">Cytoplasm</location>
    </subcellularLocation>
</comment>
<evidence type="ECO:0000313" key="7">
    <source>
        <dbReference type="EMBL" id="AKM53812.1"/>
    </source>
</evidence>
<reference evidence="7 8" key="1">
    <citation type="journal article" date="2015" name="Genome Biol. Evol.">
        <title>Found and Lost: The Fates of Horizontally Acquired Genes in Arthropod-Symbiotic Spiroplasma.</title>
        <authorList>
            <person name="Lo W.S."/>
            <person name="Gasparich G.E."/>
            <person name="Kuo C.H."/>
        </authorList>
    </citation>
    <scope>NUCLEOTIDE SEQUENCE [LARGE SCALE GENOMIC DNA]</scope>
    <source>
        <strain evidence="8">TDA-040725-5</strain>
    </source>
</reference>
<evidence type="ECO:0000256" key="3">
    <source>
        <dbReference type="ARBA" id="ARBA00022603"/>
    </source>
</evidence>
<organism evidence="7 8">
    <name type="scientific">Spiroplasma eriocheiris</name>
    <dbReference type="NCBI Taxonomy" id="315358"/>
    <lineage>
        <taxon>Bacteria</taxon>
        <taxon>Bacillati</taxon>
        <taxon>Mycoplasmatota</taxon>
        <taxon>Mollicutes</taxon>
        <taxon>Entomoplasmatales</taxon>
        <taxon>Spiroplasmataceae</taxon>
        <taxon>Spiroplasma</taxon>
    </lineage>
</organism>
<dbReference type="InterPro" id="IPR029063">
    <property type="entry name" value="SAM-dependent_MTases_sf"/>
</dbReference>
<keyword evidence="5 6" id="KW-0949">S-adenosyl-L-methionine</keyword>
<keyword evidence="3 6" id="KW-0489">Methyltransferase</keyword>
<keyword evidence="1 6" id="KW-0963">Cytoplasm</keyword>
<keyword evidence="2 6" id="KW-0698">rRNA processing</keyword>
<dbReference type="Pfam" id="PF02527">
    <property type="entry name" value="GidB"/>
    <property type="match status" value="1"/>
</dbReference>
<dbReference type="AlphaFoldDB" id="A0A0H3XLW5"/>
<dbReference type="PANTHER" id="PTHR31760">
    <property type="entry name" value="S-ADENOSYL-L-METHIONINE-DEPENDENT METHYLTRANSFERASES SUPERFAMILY PROTEIN"/>
    <property type="match status" value="1"/>
</dbReference>
<dbReference type="NCBIfam" id="TIGR00138">
    <property type="entry name" value="rsmG_gidB"/>
    <property type="match status" value="1"/>
</dbReference>
<evidence type="ECO:0000256" key="1">
    <source>
        <dbReference type="ARBA" id="ARBA00022490"/>
    </source>
</evidence>
<dbReference type="Gene3D" id="3.40.50.150">
    <property type="entry name" value="Vaccinia Virus protein VP39"/>
    <property type="match status" value="1"/>
</dbReference>
<protein>
    <recommendedName>
        <fullName evidence="6">Ribosomal RNA small subunit methyltransferase G</fullName>
        <ecNumber evidence="6">2.1.1.-</ecNumber>
    </recommendedName>
    <alternativeName>
        <fullName evidence="6">16S rRNA 7-methylguanosine methyltransferase</fullName>
        <shortName evidence="6">16S rRNA m7G methyltransferase</shortName>
    </alternativeName>
</protein>
<feature type="binding site" evidence="6">
    <location>
        <position position="143"/>
    </location>
    <ligand>
        <name>S-adenosyl-L-methionine</name>
        <dbReference type="ChEBI" id="CHEBI:59789"/>
    </ligand>
</feature>
<dbReference type="EC" id="2.1.1.-" evidence="6"/>
<evidence type="ECO:0000313" key="8">
    <source>
        <dbReference type="Proteomes" id="UP000035661"/>
    </source>
</evidence>
<dbReference type="Proteomes" id="UP000035661">
    <property type="component" value="Chromosome"/>
</dbReference>
<feature type="binding site" evidence="6">
    <location>
        <position position="80"/>
    </location>
    <ligand>
        <name>S-adenosyl-L-methionine</name>
        <dbReference type="ChEBI" id="CHEBI:59789"/>
    </ligand>
</feature>
<keyword evidence="8" id="KW-1185">Reference proteome</keyword>
<evidence type="ECO:0000256" key="5">
    <source>
        <dbReference type="ARBA" id="ARBA00022691"/>
    </source>
</evidence>
<sequence>MMIEIITNVLPNLIITEDQQNQLKIYYEYLIAQNKVMNLTAITDEQEVYYKHFLDSLLLLKHYQISENSNICDVGSGAGFPGIVLKIINPHFKLTIIEALAKRCKFLTNLVTKLNLTNVTIIHARAEEYSYDHPETFDIILSRAVANLGMLLELTVRLAKVDGLLICYKGANIKAELAASQKTIAVLGLELIDLQYENIDHLGERNICYFKKRQPTNSKYPRHFSQIKKSPIG</sequence>
<dbReference type="InterPro" id="IPR003682">
    <property type="entry name" value="rRNA_ssu_MeTfrase_G"/>
</dbReference>
<evidence type="ECO:0000256" key="6">
    <source>
        <dbReference type="HAMAP-Rule" id="MF_00074"/>
    </source>
</evidence>
<name>A0A0H3XLW5_9MOLU</name>
<dbReference type="KEGG" id="seri:SERIO_v1c02240"/>
<dbReference type="EMBL" id="CP011856">
    <property type="protein sequence ID" value="AKM53812.1"/>
    <property type="molecule type" value="Genomic_DNA"/>
</dbReference>
<evidence type="ECO:0000256" key="2">
    <source>
        <dbReference type="ARBA" id="ARBA00022552"/>
    </source>
</evidence>
<proteinExistence type="inferred from homology"/>
<dbReference type="CDD" id="cd02440">
    <property type="entry name" value="AdoMet_MTases"/>
    <property type="match status" value="1"/>
</dbReference>
<dbReference type="STRING" id="315358.SERIO_v1c02240"/>
<comment type="function">
    <text evidence="6">Specifically methylates the N7 position of a guanine in 16S rRNA.</text>
</comment>